<accession>A0A1Y2IVN2</accession>
<evidence type="ECO:0000313" key="2">
    <source>
        <dbReference type="Proteomes" id="UP000193067"/>
    </source>
</evidence>
<reference evidence="1 2" key="1">
    <citation type="journal article" date="2015" name="Biotechnol. Biofuels">
        <title>Enhanced degradation of softwood versus hardwood by the white-rot fungus Pycnoporus coccineus.</title>
        <authorList>
            <person name="Couturier M."/>
            <person name="Navarro D."/>
            <person name="Chevret D."/>
            <person name="Henrissat B."/>
            <person name="Piumi F."/>
            <person name="Ruiz-Duenas F.J."/>
            <person name="Martinez A.T."/>
            <person name="Grigoriev I.V."/>
            <person name="Riley R."/>
            <person name="Lipzen A."/>
            <person name="Berrin J.G."/>
            <person name="Master E.R."/>
            <person name="Rosso M.N."/>
        </authorList>
    </citation>
    <scope>NUCLEOTIDE SEQUENCE [LARGE SCALE GENOMIC DNA]</scope>
    <source>
        <strain evidence="1 2">BRFM310</strain>
    </source>
</reference>
<dbReference type="AlphaFoldDB" id="A0A1Y2IVN2"/>
<keyword evidence="2" id="KW-1185">Reference proteome</keyword>
<organism evidence="1 2">
    <name type="scientific">Trametes coccinea (strain BRFM310)</name>
    <name type="common">Pycnoporus coccineus</name>
    <dbReference type="NCBI Taxonomy" id="1353009"/>
    <lineage>
        <taxon>Eukaryota</taxon>
        <taxon>Fungi</taxon>
        <taxon>Dikarya</taxon>
        <taxon>Basidiomycota</taxon>
        <taxon>Agaricomycotina</taxon>
        <taxon>Agaricomycetes</taxon>
        <taxon>Polyporales</taxon>
        <taxon>Polyporaceae</taxon>
        <taxon>Trametes</taxon>
    </lineage>
</organism>
<name>A0A1Y2IVN2_TRAC3</name>
<evidence type="ECO:0000313" key="1">
    <source>
        <dbReference type="EMBL" id="OSD05200.1"/>
    </source>
</evidence>
<sequence length="77" mass="8097">MHALETGLVSVRPSTSMDPTLQVLGRHCGQAARFGSMPQPTVIASQVATSTTLAWGCSAALTTFLRLTSRPLGVRTV</sequence>
<protein>
    <submittedName>
        <fullName evidence="1">Uncharacterized protein</fullName>
    </submittedName>
</protein>
<dbReference type="Proteomes" id="UP000193067">
    <property type="component" value="Unassembled WGS sequence"/>
</dbReference>
<proteinExistence type="predicted"/>
<dbReference type="EMBL" id="KZ084094">
    <property type="protein sequence ID" value="OSD05200.1"/>
    <property type="molecule type" value="Genomic_DNA"/>
</dbReference>
<gene>
    <name evidence="1" type="ORF">PYCCODRAFT_1432957</name>
</gene>